<evidence type="ECO:0000256" key="4">
    <source>
        <dbReference type="ARBA" id="ARBA00022759"/>
    </source>
</evidence>
<keyword evidence="4" id="KW-0378">Hydrolase</keyword>
<dbReference type="GO" id="GO:0004519">
    <property type="term" value="F:endonuclease activity"/>
    <property type="evidence" value="ECO:0007669"/>
    <property type="project" value="UniProtKB-KW"/>
</dbReference>
<evidence type="ECO:0000313" key="6">
    <source>
        <dbReference type="EMBL" id="CAC5404914.1"/>
    </source>
</evidence>
<dbReference type="PANTHER" id="PTHR37984:SF5">
    <property type="entry name" value="PROTEIN NYNRIN-LIKE"/>
    <property type="match status" value="1"/>
</dbReference>
<protein>
    <recommendedName>
        <fullName evidence="5">Reverse transcriptase domain-containing protein</fullName>
    </recommendedName>
</protein>
<evidence type="ECO:0000313" key="7">
    <source>
        <dbReference type="Proteomes" id="UP000507470"/>
    </source>
</evidence>
<keyword evidence="1" id="KW-0808">Transferase</keyword>
<dbReference type="InterPro" id="IPR021109">
    <property type="entry name" value="Peptidase_aspartic_dom_sf"/>
</dbReference>
<gene>
    <name evidence="6" type="ORF">MCOR_38652</name>
</gene>
<dbReference type="EMBL" id="CACVKT020007047">
    <property type="protein sequence ID" value="CAC5404914.1"/>
    <property type="molecule type" value="Genomic_DNA"/>
</dbReference>
<evidence type="ECO:0000259" key="5">
    <source>
        <dbReference type="Pfam" id="PF00078"/>
    </source>
</evidence>
<organism evidence="6 7">
    <name type="scientific">Mytilus coruscus</name>
    <name type="common">Sea mussel</name>
    <dbReference type="NCBI Taxonomy" id="42192"/>
    <lineage>
        <taxon>Eukaryota</taxon>
        <taxon>Metazoa</taxon>
        <taxon>Spiralia</taxon>
        <taxon>Lophotrochozoa</taxon>
        <taxon>Mollusca</taxon>
        <taxon>Bivalvia</taxon>
        <taxon>Autobranchia</taxon>
        <taxon>Pteriomorphia</taxon>
        <taxon>Mytilida</taxon>
        <taxon>Mytiloidea</taxon>
        <taxon>Mytilidae</taxon>
        <taxon>Mytilinae</taxon>
        <taxon>Mytilus</taxon>
    </lineage>
</organism>
<dbReference type="AlphaFoldDB" id="A0A6J8DCU3"/>
<dbReference type="Proteomes" id="UP000507470">
    <property type="component" value="Unassembled WGS sequence"/>
</dbReference>
<dbReference type="OrthoDB" id="6139737at2759"/>
<dbReference type="Gene3D" id="2.40.70.10">
    <property type="entry name" value="Acid Proteases"/>
    <property type="match status" value="1"/>
</dbReference>
<dbReference type="InterPro" id="IPR001969">
    <property type="entry name" value="Aspartic_peptidase_AS"/>
</dbReference>
<dbReference type="InterPro" id="IPR050951">
    <property type="entry name" value="Retrovirus_Pol_polyprotein"/>
</dbReference>
<dbReference type="GO" id="GO:0006508">
    <property type="term" value="P:proteolysis"/>
    <property type="evidence" value="ECO:0007669"/>
    <property type="project" value="InterPro"/>
</dbReference>
<evidence type="ECO:0000256" key="3">
    <source>
        <dbReference type="ARBA" id="ARBA00022722"/>
    </source>
</evidence>
<keyword evidence="4" id="KW-0255">Endonuclease</keyword>
<dbReference type="Gene3D" id="3.10.10.10">
    <property type="entry name" value="HIV Type 1 Reverse Transcriptase, subunit A, domain 1"/>
    <property type="match status" value="1"/>
</dbReference>
<dbReference type="InterPro" id="IPR000477">
    <property type="entry name" value="RT_dom"/>
</dbReference>
<feature type="domain" description="Reverse transcriptase" evidence="5">
    <location>
        <begin position="363"/>
        <end position="455"/>
    </location>
</feature>
<evidence type="ECO:0000256" key="2">
    <source>
        <dbReference type="ARBA" id="ARBA00022695"/>
    </source>
</evidence>
<dbReference type="SUPFAM" id="SSF56672">
    <property type="entry name" value="DNA/RNA polymerases"/>
    <property type="match status" value="1"/>
</dbReference>
<dbReference type="InterPro" id="IPR043128">
    <property type="entry name" value="Rev_trsase/Diguanyl_cyclase"/>
</dbReference>
<accession>A0A6J8DCU3</accession>
<reference evidence="6 7" key="1">
    <citation type="submission" date="2020-06" db="EMBL/GenBank/DDBJ databases">
        <authorList>
            <person name="Li R."/>
            <person name="Bekaert M."/>
        </authorList>
    </citation>
    <scope>NUCLEOTIDE SEQUENCE [LARGE SCALE GENOMIC DNA]</scope>
    <source>
        <strain evidence="7">wild</strain>
    </source>
</reference>
<keyword evidence="7" id="KW-1185">Reference proteome</keyword>
<keyword evidence="3" id="KW-0540">Nuclease</keyword>
<dbReference type="SUPFAM" id="SSF50630">
    <property type="entry name" value="Acid proteases"/>
    <property type="match status" value="1"/>
</dbReference>
<dbReference type="CDD" id="cd00303">
    <property type="entry name" value="retropepsin_like"/>
    <property type="match status" value="1"/>
</dbReference>
<dbReference type="InterPro" id="IPR043502">
    <property type="entry name" value="DNA/RNA_pol_sf"/>
</dbReference>
<evidence type="ECO:0000256" key="1">
    <source>
        <dbReference type="ARBA" id="ARBA00022679"/>
    </source>
</evidence>
<dbReference type="GO" id="GO:0016779">
    <property type="term" value="F:nucleotidyltransferase activity"/>
    <property type="evidence" value="ECO:0007669"/>
    <property type="project" value="UniProtKB-KW"/>
</dbReference>
<name>A0A6J8DCU3_MYTCO</name>
<proteinExistence type="predicted"/>
<keyword evidence="2" id="KW-0548">Nucleotidyltransferase</keyword>
<sequence>MQVVFDQLNVAALIDTGSSINVISKNLFDSISDKLKISFEQLSDPEIRLANNEKIKVFGTAKLKAIIHDQEQIIDIYILPTVSHPLILGTEYLRTHKVLLDFSDFSYGVKNIHVQTTKKIFIEPNTELLTNGKVPNFVMVGLQGLCSNSQFALHQGLMIAKSLVVVPPNHRVPIKILNASNVRITLPKGKNIAEFTVLSNDNSYVRMSDNTESFKVQNIELVTESIDIVEGQDVPFNPSKSEDSSLNMVAEFCKEFHLSEDLTEKQLLQLQQCLYENRDLFVTKDNPNLGFTSLIEHKINLKPNAVSKHQNPYRLPPYKREILREQLDDLLRQGIITPVSESEELPITSPVVLVTKRSANADKKESQNFRFCCDFRHLNAQTEDFKYVIPNLQELTESMSDLVPNFITSIDLSSGFFQMGISPDSTRYTAFNTCFGTYKFQRLPMGLKLPQILFSF</sequence>
<dbReference type="Pfam" id="PF00078">
    <property type="entry name" value="RVT_1"/>
    <property type="match status" value="1"/>
</dbReference>
<dbReference type="PROSITE" id="PS00141">
    <property type="entry name" value="ASP_PROTEASE"/>
    <property type="match status" value="1"/>
</dbReference>
<dbReference type="PANTHER" id="PTHR37984">
    <property type="entry name" value="PROTEIN CBG26694"/>
    <property type="match status" value="1"/>
</dbReference>
<dbReference type="Gene3D" id="3.30.70.270">
    <property type="match status" value="1"/>
</dbReference>
<dbReference type="GO" id="GO:0004190">
    <property type="term" value="F:aspartic-type endopeptidase activity"/>
    <property type="evidence" value="ECO:0007669"/>
    <property type="project" value="InterPro"/>
</dbReference>